<dbReference type="Gene3D" id="6.10.250.2750">
    <property type="match status" value="1"/>
</dbReference>
<evidence type="ECO:0000313" key="2">
    <source>
        <dbReference type="Proteomes" id="UP001216674"/>
    </source>
</evidence>
<keyword evidence="1" id="KW-0456">Lyase</keyword>
<dbReference type="Gene3D" id="3.20.20.60">
    <property type="entry name" value="Phosphoenolpyruvate-binding domains"/>
    <property type="match status" value="1"/>
</dbReference>
<dbReference type="SUPFAM" id="SSF51621">
    <property type="entry name" value="Phosphoenolpyruvate/pyruvate domain"/>
    <property type="match status" value="1"/>
</dbReference>
<dbReference type="InterPro" id="IPR039556">
    <property type="entry name" value="ICL/PEPM"/>
</dbReference>
<dbReference type="GO" id="GO:0016829">
    <property type="term" value="F:lyase activity"/>
    <property type="evidence" value="ECO:0007669"/>
    <property type="project" value="UniProtKB-KW"/>
</dbReference>
<dbReference type="Proteomes" id="UP001216674">
    <property type="component" value="Unassembled WGS sequence"/>
</dbReference>
<dbReference type="InterPro" id="IPR015813">
    <property type="entry name" value="Pyrv/PenolPyrv_kinase-like_dom"/>
</dbReference>
<organism evidence="1 2">
    <name type="scientific">Cupriavidus basilensis</name>
    <dbReference type="NCBI Taxonomy" id="68895"/>
    <lineage>
        <taxon>Bacteria</taxon>
        <taxon>Pseudomonadati</taxon>
        <taxon>Pseudomonadota</taxon>
        <taxon>Betaproteobacteria</taxon>
        <taxon>Burkholderiales</taxon>
        <taxon>Burkholderiaceae</taxon>
        <taxon>Cupriavidus</taxon>
    </lineage>
</organism>
<dbReference type="RefSeq" id="WP_276266514.1">
    <property type="nucleotide sequence ID" value="NZ_JARJLM010000391.1"/>
</dbReference>
<reference evidence="1 2" key="1">
    <citation type="submission" date="2023-03" db="EMBL/GenBank/DDBJ databases">
        <title>Draft assemblies of triclosan tolerant bacteria isolated from returned activated sludge.</title>
        <authorList>
            <person name="Van Hamelsveld S."/>
        </authorList>
    </citation>
    <scope>NUCLEOTIDE SEQUENCE [LARGE SCALE GENOMIC DNA]</scope>
    <source>
        <strain evidence="1 2">GW210010_S58</strain>
    </source>
</reference>
<sequence>MQSQIDKARRFVELHNQCFIIPNPWDRGSARLLESLGFEALATTGAGYAWSRGSADLSVGRASMMAYLRDLCAATDLPVSADLQNGFGDAPEVVCECIAESARTGIVGASIEDAGSDAAQPIYDIGLATERIRAASQAAKALGFPFTLTARAENYLHGRPDLKDTIRRLQAYQDAGADVLFAPGLGSADDIRAVSSSVDRPLNVMMGMPGSPLNMLQLETLGVRRVSVGGSLARAAYDALMRAGHELRAEGTFRYAQTDLTSKRLNAILGRD</sequence>
<dbReference type="InterPro" id="IPR040442">
    <property type="entry name" value="Pyrv_kinase-like_dom_sf"/>
</dbReference>
<accession>A0ABT6AT90</accession>
<dbReference type="PANTHER" id="PTHR42905:SF16">
    <property type="entry name" value="CARBOXYPHOSPHONOENOLPYRUVATE PHOSPHONOMUTASE-LIKE PROTEIN (AFU_ORTHOLOGUE AFUA_5G07230)"/>
    <property type="match status" value="1"/>
</dbReference>
<proteinExistence type="predicted"/>
<protein>
    <submittedName>
        <fullName evidence="1">Isocitrate lyase/phosphoenolpyruvate mutase family protein</fullName>
    </submittedName>
</protein>
<comment type="caution">
    <text evidence="1">The sequence shown here is derived from an EMBL/GenBank/DDBJ whole genome shotgun (WGS) entry which is preliminary data.</text>
</comment>
<dbReference type="EMBL" id="JARJLM010000391">
    <property type="protein sequence ID" value="MDF3835852.1"/>
    <property type="molecule type" value="Genomic_DNA"/>
</dbReference>
<name>A0ABT6AT90_9BURK</name>
<dbReference type="Pfam" id="PF13714">
    <property type="entry name" value="PEP_mutase"/>
    <property type="match status" value="1"/>
</dbReference>
<dbReference type="CDD" id="cd00377">
    <property type="entry name" value="ICL_PEPM"/>
    <property type="match status" value="1"/>
</dbReference>
<keyword evidence="2" id="KW-1185">Reference proteome</keyword>
<gene>
    <name evidence="1" type="ORF">P3W85_23290</name>
</gene>
<evidence type="ECO:0000313" key="1">
    <source>
        <dbReference type="EMBL" id="MDF3835852.1"/>
    </source>
</evidence>
<dbReference type="PANTHER" id="PTHR42905">
    <property type="entry name" value="PHOSPHOENOLPYRUVATE CARBOXYLASE"/>
    <property type="match status" value="1"/>
</dbReference>